<dbReference type="EC" id="2.4.1.-" evidence="8"/>
<dbReference type="PANTHER" id="PTHR21645:SF22">
    <property type="entry name" value="GLYCOSYLTRANSFERASE FAMILY 92 PROTEIN"/>
    <property type="match status" value="1"/>
</dbReference>
<keyword evidence="10" id="KW-1185">Reference proteome</keyword>
<gene>
    <name evidence="9" type="ORF">DdX_11223</name>
</gene>
<dbReference type="AlphaFoldDB" id="A0AAD4N2T0"/>
<dbReference type="GO" id="GO:0016757">
    <property type="term" value="F:glycosyltransferase activity"/>
    <property type="evidence" value="ECO:0007669"/>
    <property type="project" value="UniProtKB-UniRule"/>
</dbReference>
<comment type="similarity">
    <text evidence="2 8">Belongs to the glycosyltransferase 92 family.</text>
</comment>
<dbReference type="EMBL" id="JAKKPZ010000030">
    <property type="protein sequence ID" value="KAI1709436.1"/>
    <property type="molecule type" value="Genomic_DNA"/>
</dbReference>
<proteinExistence type="inferred from homology"/>
<evidence type="ECO:0000256" key="1">
    <source>
        <dbReference type="ARBA" id="ARBA00004167"/>
    </source>
</evidence>
<evidence type="ECO:0000256" key="3">
    <source>
        <dbReference type="ARBA" id="ARBA00022676"/>
    </source>
</evidence>
<evidence type="ECO:0000256" key="5">
    <source>
        <dbReference type="ARBA" id="ARBA00022692"/>
    </source>
</evidence>
<reference evidence="9" key="1">
    <citation type="submission" date="2022-01" db="EMBL/GenBank/DDBJ databases">
        <title>Genome Sequence Resource for Two Populations of Ditylenchus destructor, the Migratory Endoparasitic Phytonematode.</title>
        <authorList>
            <person name="Zhang H."/>
            <person name="Lin R."/>
            <person name="Xie B."/>
        </authorList>
    </citation>
    <scope>NUCLEOTIDE SEQUENCE</scope>
    <source>
        <strain evidence="9">BazhouSP</strain>
    </source>
</reference>
<keyword evidence="5" id="KW-0812">Transmembrane</keyword>
<dbReference type="Pfam" id="PF01697">
    <property type="entry name" value="Glyco_transf_92"/>
    <property type="match status" value="1"/>
</dbReference>
<evidence type="ECO:0000313" key="9">
    <source>
        <dbReference type="EMBL" id="KAI1709436.1"/>
    </source>
</evidence>
<evidence type="ECO:0000256" key="4">
    <source>
        <dbReference type="ARBA" id="ARBA00022679"/>
    </source>
</evidence>
<dbReference type="InterPro" id="IPR008166">
    <property type="entry name" value="Glyco_transf_92"/>
</dbReference>
<protein>
    <recommendedName>
        <fullName evidence="8">Glycosyltransferase family 92 protein</fullName>
        <ecNumber evidence="8">2.4.1.-</ecNumber>
    </recommendedName>
</protein>
<comment type="caution">
    <text evidence="9">The sequence shown here is derived from an EMBL/GenBank/DDBJ whole genome shotgun (WGS) entry which is preliminary data.</text>
</comment>
<keyword evidence="6" id="KW-1133">Transmembrane helix</keyword>
<evidence type="ECO:0000256" key="7">
    <source>
        <dbReference type="ARBA" id="ARBA00023136"/>
    </source>
</evidence>
<keyword evidence="3 8" id="KW-0328">Glycosyltransferase</keyword>
<organism evidence="9 10">
    <name type="scientific">Ditylenchus destructor</name>
    <dbReference type="NCBI Taxonomy" id="166010"/>
    <lineage>
        <taxon>Eukaryota</taxon>
        <taxon>Metazoa</taxon>
        <taxon>Ecdysozoa</taxon>
        <taxon>Nematoda</taxon>
        <taxon>Chromadorea</taxon>
        <taxon>Rhabditida</taxon>
        <taxon>Tylenchina</taxon>
        <taxon>Tylenchomorpha</taxon>
        <taxon>Sphaerularioidea</taxon>
        <taxon>Anguinidae</taxon>
        <taxon>Anguininae</taxon>
        <taxon>Ditylenchus</taxon>
    </lineage>
</organism>
<accession>A0AAD4N2T0</accession>
<keyword evidence="7" id="KW-0472">Membrane</keyword>
<evidence type="ECO:0000256" key="6">
    <source>
        <dbReference type="ARBA" id="ARBA00022989"/>
    </source>
</evidence>
<evidence type="ECO:0000313" key="10">
    <source>
        <dbReference type="Proteomes" id="UP001201812"/>
    </source>
</evidence>
<dbReference type="GO" id="GO:0016020">
    <property type="term" value="C:membrane"/>
    <property type="evidence" value="ECO:0007669"/>
    <property type="project" value="UniProtKB-SubCell"/>
</dbReference>
<dbReference type="PANTHER" id="PTHR21645">
    <property type="entry name" value="GLYCOSYLTRANSFERASE FAMILY 92 PROTEIN"/>
    <property type="match status" value="1"/>
</dbReference>
<sequence length="238" mass="27278">MHLHADPEKLRPICTVYDEMDRAKQQVHGKVMRLMDGLNLGDCNLAIYRIICPSLVLPDSAKPKIGLSVRGSAPVHLTVTKADNKRRSLIICPGRMFAFDKWHLLVTALELYRAHWVDLVLVYIHSVDTDIHKLITFYEQDGLVQIRPSLQMPQQVPGMDINPNTETTFLHQLVNFQDCLYEFRESTEFIAFPDWDDLIITHDFRPSFPLMRQAAADNPKTASFLLSRYVAVFPTLGM</sequence>
<evidence type="ECO:0000256" key="2">
    <source>
        <dbReference type="ARBA" id="ARBA00007647"/>
    </source>
</evidence>
<comment type="subcellular location">
    <subcellularLocation>
        <location evidence="1">Membrane</location>
        <topology evidence="1">Single-pass membrane protein</topology>
    </subcellularLocation>
</comment>
<dbReference type="Proteomes" id="UP001201812">
    <property type="component" value="Unassembled WGS sequence"/>
</dbReference>
<evidence type="ECO:0000256" key="8">
    <source>
        <dbReference type="RuleBase" id="RU366017"/>
    </source>
</evidence>
<name>A0AAD4N2T0_9BILA</name>
<dbReference type="InterPro" id="IPR052012">
    <property type="entry name" value="GTase_92"/>
</dbReference>
<keyword evidence="4 8" id="KW-0808">Transferase</keyword>